<proteinExistence type="predicted"/>
<dbReference type="Proteomes" id="UP000183982">
    <property type="component" value="Unassembled WGS sequence"/>
</dbReference>
<feature type="domain" description="H-type lectin" evidence="1">
    <location>
        <begin position="39"/>
        <end position="104"/>
    </location>
</feature>
<dbReference type="GO" id="GO:0070492">
    <property type="term" value="F:oligosaccharide binding"/>
    <property type="evidence" value="ECO:0007669"/>
    <property type="project" value="TreeGrafter"/>
</dbReference>
<organism evidence="2 3">
    <name type="scientific">Shimia gijangensis</name>
    <dbReference type="NCBI Taxonomy" id="1470563"/>
    <lineage>
        <taxon>Bacteria</taxon>
        <taxon>Pseudomonadati</taxon>
        <taxon>Pseudomonadota</taxon>
        <taxon>Alphaproteobacteria</taxon>
        <taxon>Rhodobacterales</taxon>
        <taxon>Roseobacteraceae</taxon>
    </lineage>
</organism>
<dbReference type="GO" id="GO:0030247">
    <property type="term" value="F:polysaccharide binding"/>
    <property type="evidence" value="ECO:0007669"/>
    <property type="project" value="TreeGrafter"/>
</dbReference>
<dbReference type="Pfam" id="PF09458">
    <property type="entry name" value="H_lectin"/>
    <property type="match status" value="1"/>
</dbReference>
<dbReference type="InterPro" id="IPR052487">
    <property type="entry name" value="Galactose-binding_lectin"/>
</dbReference>
<reference evidence="3" key="1">
    <citation type="submission" date="2016-11" db="EMBL/GenBank/DDBJ databases">
        <authorList>
            <person name="Varghese N."/>
            <person name="Submissions S."/>
        </authorList>
    </citation>
    <scope>NUCLEOTIDE SEQUENCE [LARGE SCALE GENOMIC DNA]</scope>
    <source>
        <strain evidence="3">DSM 100564</strain>
    </source>
</reference>
<dbReference type="AlphaFoldDB" id="A0A1M6CQS9"/>
<dbReference type="Gene3D" id="2.60.40.2080">
    <property type="match status" value="1"/>
</dbReference>
<dbReference type="GO" id="GO:0098609">
    <property type="term" value="P:cell-cell adhesion"/>
    <property type="evidence" value="ECO:0007669"/>
    <property type="project" value="TreeGrafter"/>
</dbReference>
<dbReference type="RefSeq" id="WP_073248934.1">
    <property type="nucleotide sequence ID" value="NZ_FQZQ01000002.1"/>
</dbReference>
<evidence type="ECO:0000259" key="1">
    <source>
        <dbReference type="Pfam" id="PF09458"/>
    </source>
</evidence>
<accession>A0A1M6CQS9</accession>
<dbReference type="SUPFAM" id="SSF141086">
    <property type="entry name" value="Agglutinin HPA-like"/>
    <property type="match status" value="1"/>
</dbReference>
<dbReference type="STRING" id="1470563.SAMN05444000_102126"/>
<evidence type="ECO:0000313" key="3">
    <source>
        <dbReference type="Proteomes" id="UP000183982"/>
    </source>
</evidence>
<dbReference type="GO" id="GO:0098636">
    <property type="term" value="C:protein complex involved in cell adhesion"/>
    <property type="evidence" value="ECO:0007669"/>
    <property type="project" value="TreeGrafter"/>
</dbReference>
<sequence length="116" mass="13425">MKRLKNHLIGIDQGDVLLFSDFEDGGEMWTGKGPRERRKKVRFKETYLKPPTVQVGLSLSDMDSAHNTRVEVTAERITRHTFDLVFRTWGDSRVARVRMNWMAIGELSSDDDWDIG</sequence>
<protein>
    <submittedName>
        <fullName evidence="2">H-type lectin domain-containing protein</fullName>
    </submittedName>
</protein>
<gene>
    <name evidence="2" type="ORF">SAMN05444000_102126</name>
</gene>
<dbReference type="GO" id="GO:0009986">
    <property type="term" value="C:cell surface"/>
    <property type="evidence" value="ECO:0007669"/>
    <property type="project" value="TreeGrafter"/>
</dbReference>
<dbReference type="InterPro" id="IPR019019">
    <property type="entry name" value="H-type_lectin_domain"/>
</dbReference>
<dbReference type="InterPro" id="IPR037221">
    <property type="entry name" value="H-type_lectin_dom_sf"/>
</dbReference>
<dbReference type="PANTHER" id="PTHR46938">
    <property type="entry name" value="DISCOIDIN-1 SUBUNIT A-RELATED-RELATED"/>
    <property type="match status" value="1"/>
</dbReference>
<dbReference type="EMBL" id="FQZQ01000002">
    <property type="protein sequence ID" value="SHI63372.1"/>
    <property type="molecule type" value="Genomic_DNA"/>
</dbReference>
<keyword evidence="3" id="KW-1185">Reference proteome</keyword>
<dbReference type="GO" id="GO:0045335">
    <property type="term" value="C:phagocytic vesicle"/>
    <property type="evidence" value="ECO:0007669"/>
    <property type="project" value="TreeGrafter"/>
</dbReference>
<dbReference type="GO" id="GO:0046871">
    <property type="term" value="F:N-acetylgalactosamine binding"/>
    <property type="evidence" value="ECO:0007669"/>
    <property type="project" value="TreeGrafter"/>
</dbReference>
<dbReference type="OrthoDB" id="7658568at2"/>
<keyword evidence="2" id="KW-0430">Lectin</keyword>
<evidence type="ECO:0000313" key="2">
    <source>
        <dbReference type="EMBL" id="SHI63372.1"/>
    </source>
</evidence>
<name>A0A1M6CQS9_9RHOB</name>